<sequence length="229" mass="25952">MSDKAEFEAFDAEQVARWLSAHPDFFYHREALLERLRLPHPHAPGTISLIERQMLTLRRRCERNEQQLAHLQRDHQQLQQRERDCHELMLALLEADGLDALAQTLAIQLSERFGIAAMALWLPAAPAAPLQPPLHLLDETRRTHFETALARADASPIALSETAWQSWLPAIRSPGHGGAAQPIRLALGERYAYLILADTHADRLQRGPLRHLTGYLGEVMTRLLLREAA</sequence>
<dbReference type="EMBL" id="CP043420">
    <property type="protein sequence ID" value="QEL09798.1"/>
    <property type="molecule type" value="Genomic_DNA"/>
</dbReference>
<dbReference type="AlphaFoldDB" id="A0A1S1NMJ5"/>
<dbReference type="Proteomes" id="UP000322553">
    <property type="component" value="Chromosome"/>
</dbReference>
<organism evidence="1 2">
    <name type="scientific">Kushneria phosphatilytica</name>
    <dbReference type="NCBI Taxonomy" id="657387"/>
    <lineage>
        <taxon>Bacteria</taxon>
        <taxon>Pseudomonadati</taxon>
        <taxon>Pseudomonadota</taxon>
        <taxon>Gammaproteobacteria</taxon>
        <taxon>Oceanospirillales</taxon>
        <taxon>Halomonadaceae</taxon>
        <taxon>Kushneria</taxon>
    </lineage>
</organism>
<dbReference type="InterPro" id="IPR029016">
    <property type="entry name" value="GAF-like_dom_sf"/>
</dbReference>
<accession>A0A1S1NMJ5</accession>
<dbReference type="InterPro" id="IPR007435">
    <property type="entry name" value="DUF484"/>
</dbReference>
<dbReference type="RefSeq" id="WP_070980633.1">
    <property type="nucleotide sequence ID" value="NZ_CP043420.1"/>
</dbReference>
<dbReference type="Gene3D" id="3.30.450.40">
    <property type="match status" value="1"/>
</dbReference>
<reference evidence="1 2" key="1">
    <citation type="submission" date="2019-08" db="EMBL/GenBank/DDBJ databases">
        <title>Complete genome sequence of Kushneria sp. YCWA18, a halophilic phosphate-solubilizing bacterium isolated from Daqiao saltern in China.</title>
        <authorList>
            <person name="Du G.-X."/>
            <person name="Qu L.-Y."/>
        </authorList>
    </citation>
    <scope>NUCLEOTIDE SEQUENCE [LARGE SCALE GENOMIC DNA]</scope>
    <source>
        <strain evidence="1 2">YCWA18</strain>
    </source>
</reference>
<evidence type="ECO:0000313" key="1">
    <source>
        <dbReference type="EMBL" id="QEL09798.1"/>
    </source>
</evidence>
<dbReference type="KEGG" id="kuy:FY550_00730"/>
<dbReference type="PANTHER" id="PTHR38765:SF1">
    <property type="entry name" value="DUF484 DOMAIN-CONTAINING PROTEIN"/>
    <property type="match status" value="1"/>
</dbReference>
<dbReference type="STRING" id="657387.BH688_13755"/>
<dbReference type="PANTHER" id="PTHR38765">
    <property type="entry name" value="DUF484 DOMAIN-CONTAINING PROTEIN"/>
    <property type="match status" value="1"/>
</dbReference>
<proteinExistence type="predicted"/>
<dbReference type="Pfam" id="PF04340">
    <property type="entry name" value="DUF484"/>
    <property type="match status" value="1"/>
</dbReference>
<gene>
    <name evidence="1" type="ORF">FY550_00730</name>
</gene>
<dbReference type="OrthoDB" id="8525200at2"/>
<name>A0A1S1NMJ5_9GAMM</name>
<keyword evidence="2" id="KW-1185">Reference proteome</keyword>
<protein>
    <submittedName>
        <fullName evidence="1">DUF484 family protein</fullName>
    </submittedName>
</protein>
<evidence type="ECO:0000313" key="2">
    <source>
        <dbReference type="Proteomes" id="UP000322553"/>
    </source>
</evidence>